<proteinExistence type="predicted"/>
<evidence type="ECO:0000313" key="2">
    <source>
        <dbReference type="Proteomes" id="UP001143480"/>
    </source>
</evidence>
<protein>
    <submittedName>
        <fullName evidence="1">Uncharacterized protein</fullName>
    </submittedName>
</protein>
<dbReference type="AlphaFoldDB" id="A0A9W6KV50"/>
<organism evidence="1 2">
    <name type="scientific">Dactylosporangium matsuzakiense</name>
    <dbReference type="NCBI Taxonomy" id="53360"/>
    <lineage>
        <taxon>Bacteria</taxon>
        <taxon>Bacillati</taxon>
        <taxon>Actinomycetota</taxon>
        <taxon>Actinomycetes</taxon>
        <taxon>Micromonosporales</taxon>
        <taxon>Micromonosporaceae</taxon>
        <taxon>Dactylosporangium</taxon>
    </lineage>
</organism>
<reference evidence="1" key="1">
    <citation type="journal article" date="2014" name="Int. J. Syst. Evol. Microbiol.">
        <title>Complete genome sequence of Corynebacterium casei LMG S-19264T (=DSM 44701T), isolated from a smear-ripened cheese.</title>
        <authorList>
            <consortium name="US DOE Joint Genome Institute (JGI-PGF)"/>
            <person name="Walter F."/>
            <person name="Albersmeier A."/>
            <person name="Kalinowski J."/>
            <person name="Ruckert C."/>
        </authorList>
    </citation>
    <scope>NUCLEOTIDE SEQUENCE</scope>
    <source>
        <strain evidence="1">VKM Ac-1321</strain>
    </source>
</reference>
<sequence>MLVALLAACGGSPAAKPAEAPVSADDATTTLDQVAALAAERTPGSAKLVCDTLAESCDGLSSGYRANPTSAPLPPPSILCDIALPPIPGQTGPRILVITGRDVADREYAGQVLLLRRNGHVILHEPAFWNGIRYTQLAAGRAWDAASDDPSLRAEHNTTVRSACTDPEAFAAVITGTTPPSRHPTSSRTAR</sequence>
<comment type="caution">
    <text evidence="1">The sequence shown here is derived from an EMBL/GenBank/DDBJ whole genome shotgun (WGS) entry which is preliminary data.</text>
</comment>
<dbReference type="EMBL" id="BSFP01000172">
    <property type="protein sequence ID" value="GLL08671.1"/>
    <property type="molecule type" value="Genomic_DNA"/>
</dbReference>
<dbReference type="Proteomes" id="UP001143480">
    <property type="component" value="Unassembled WGS sequence"/>
</dbReference>
<accession>A0A9W6KV50</accession>
<gene>
    <name evidence="1" type="ORF">GCM10017581_104390</name>
</gene>
<reference evidence="1" key="2">
    <citation type="submission" date="2023-01" db="EMBL/GenBank/DDBJ databases">
        <authorList>
            <person name="Sun Q."/>
            <person name="Evtushenko L."/>
        </authorList>
    </citation>
    <scope>NUCLEOTIDE SEQUENCE</scope>
    <source>
        <strain evidence="1">VKM Ac-1321</strain>
    </source>
</reference>
<evidence type="ECO:0000313" key="1">
    <source>
        <dbReference type="EMBL" id="GLL08671.1"/>
    </source>
</evidence>
<name>A0A9W6KV50_9ACTN</name>
<keyword evidence="2" id="KW-1185">Reference proteome</keyword>